<reference evidence="1" key="2">
    <citation type="submission" date="2021-12" db="EMBL/GenBank/DDBJ databases">
        <title>Resequencing data analysis of finger millet.</title>
        <authorList>
            <person name="Hatakeyama M."/>
            <person name="Aluri S."/>
            <person name="Balachadran M.T."/>
            <person name="Sivarajan S.R."/>
            <person name="Poveda L."/>
            <person name="Shimizu-Inatsugi R."/>
            <person name="Schlapbach R."/>
            <person name="Sreeman S.M."/>
            <person name="Shimizu K.K."/>
        </authorList>
    </citation>
    <scope>NUCLEOTIDE SEQUENCE</scope>
</reference>
<comment type="caution">
    <text evidence="1">The sequence shown here is derived from an EMBL/GenBank/DDBJ whole genome shotgun (WGS) entry which is preliminary data.</text>
</comment>
<organism evidence="1 2">
    <name type="scientific">Eleusine coracana subsp. coracana</name>
    <dbReference type="NCBI Taxonomy" id="191504"/>
    <lineage>
        <taxon>Eukaryota</taxon>
        <taxon>Viridiplantae</taxon>
        <taxon>Streptophyta</taxon>
        <taxon>Embryophyta</taxon>
        <taxon>Tracheophyta</taxon>
        <taxon>Spermatophyta</taxon>
        <taxon>Magnoliopsida</taxon>
        <taxon>Liliopsida</taxon>
        <taxon>Poales</taxon>
        <taxon>Poaceae</taxon>
        <taxon>PACMAD clade</taxon>
        <taxon>Chloridoideae</taxon>
        <taxon>Cynodonteae</taxon>
        <taxon>Eleusininae</taxon>
        <taxon>Eleusine</taxon>
    </lineage>
</organism>
<name>A0AAV5ENL7_ELECO</name>
<gene>
    <name evidence="1" type="primary">gb11582</name>
    <name evidence="1" type="ORF">PR202_gb11582</name>
</gene>
<keyword evidence="2" id="KW-1185">Reference proteome</keyword>
<proteinExistence type="predicted"/>
<dbReference type="EMBL" id="BQKI01000076">
    <property type="protein sequence ID" value="GJN23890.1"/>
    <property type="molecule type" value="Genomic_DNA"/>
</dbReference>
<protein>
    <submittedName>
        <fullName evidence="1">Uncharacterized protein</fullName>
    </submittedName>
</protein>
<dbReference type="Proteomes" id="UP001054889">
    <property type="component" value="Unassembled WGS sequence"/>
</dbReference>
<reference evidence="1" key="1">
    <citation type="journal article" date="2018" name="DNA Res.">
        <title>Multiple hybrid de novo genome assembly of finger millet, an orphan allotetraploid crop.</title>
        <authorList>
            <person name="Hatakeyama M."/>
            <person name="Aluri S."/>
            <person name="Balachadran M.T."/>
            <person name="Sivarajan S.R."/>
            <person name="Patrignani A."/>
            <person name="Gruter S."/>
            <person name="Poveda L."/>
            <person name="Shimizu-Inatsugi R."/>
            <person name="Baeten J."/>
            <person name="Francoijs K.J."/>
            <person name="Nataraja K.N."/>
            <person name="Reddy Y.A.N."/>
            <person name="Phadnis S."/>
            <person name="Ravikumar R.L."/>
            <person name="Schlapbach R."/>
            <person name="Sreeman S.M."/>
            <person name="Shimizu K.K."/>
        </authorList>
    </citation>
    <scope>NUCLEOTIDE SEQUENCE</scope>
</reference>
<evidence type="ECO:0000313" key="2">
    <source>
        <dbReference type="Proteomes" id="UP001054889"/>
    </source>
</evidence>
<accession>A0AAV5ENL7</accession>
<evidence type="ECO:0000313" key="1">
    <source>
        <dbReference type="EMBL" id="GJN23890.1"/>
    </source>
</evidence>
<dbReference type="AlphaFoldDB" id="A0AAV5ENL7"/>
<sequence length="202" mass="21646">MILDGAVSVVRRFCYNNILMGHGTLDQDGEVVVTLCGSGEGQQAGLRAHTPGKVLGSLPLSYSLLHCPSPLVSLLGCSGNSGARLKFVVSNMMDLCTYKQGVKSKERYMQGPPLYELWFLERGQLLTVPPLVKPRKQGSRSSAVVQIIVITVEKLLSALVRILDVDLKMNDYGLAPGPPAAHCSTGLPCQSSALQPSKIAKN</sequence>